<feature type="compositionally biased region" description="Basic residues" evidence="6">
    <location>
        <begin position="13"/>
        <end position="24"/>
    </location>
</feature>
<feature type="region of interest" description="Disordered" evidence="6">
    <location>
        <begin position="443"/>
        <end position="484"/>
    </location>
</feature>
<dbReference type="OrthoDB" id="4741at2759"/>
<feature type="region of interest" description="Disordered" evidence="6">
    <location>
        <begin position="1"/>
        <end position="67"/>
    </location>
</feature>
<dbReference type="FunFam" id="1.10.510.10:FF:000571">
    <property type="entry name" value="Maternal embryonic leucine zipper kinase"/>
    <property type="match status" value="1"/>
</dbReference>
<sequence>MSAVSPPLASRNHSPHVRARPRLHRLSDETPEDRKRFPDYALMRRDRRPQPTLNIPPPRTTASIPHLFPDDVVPVTEITAPDLHPPYPSVSTAYSPVSTAYSPVSTAYARSTNSSLLPPTPPSNPHLAPLRTWMTDAIVSAGYVVVQVVSEGSFGTVLKATRPAHPTWVAIKVVSKIHLSDKETAALRRQVLTLRTLRHNYIVRFYDDFEDDNFFYHVFEYLSGGDLYDRLESRGKPYSEAQVLFLAKQMLYAIAYLHSMRAAHRDIKLENFVFETHPNDQRQVMKLIDFDLLVVRSAHSHTTETCSDVCGTILYVSPEIASAREHVPEQSDMWACGVMLYVLLSYSMPFQGNSNSDTLRAVRTVHPQFNTPVWNTVSAATKMLVRDLLDKNAANRPTAAQALERVKLISAHTNEMNSSSRLRALTKGLRSVSLNIWDPSGNLVRRGRSSDSRKSERYGSTRRAHSSFPAPDDGSSASSSVHNSFAMRSRGDSEFNSDADDIVLTRQYSPQQQRYVRISAHARGHSLQREPYGASEYLTSPALGNAIPQKHVMHSVGRSKVQSHSLHTRTDDPRLTPRRSRKGRIGSRIRNWISLGSR</sequence>
<dbReference type="Proteomes" id="UP000247409">
    <property type="component" value="Unassembled WGS sequence"/>
</dbReference>
<dbReference type="InterPro" id="IPR011009">
    <property type="entry name" value="Kinase-like_dom_sf"/>
</dbReference>
<dbReference type="SUPFAM" id="SSF56112">
    <property type="entry name" value="Protein kinase-like (PK-like)"/>
    <property type="match status" value="1"/>
</dbReference>
<accession>A0A2V3ISM3</accession>
<dbReference type="InterPro" id="IPR000719">
    <property type="entry name" value="Prot_kinase_dom"/>
</dbReference>
<reference evidence="8 9" key="1">
    <citation type="journal article" date="2018" name="Mol. Biol. Evol.">
        <title>Analysis of the draft genome of the red seaweed Gracilariopsis chorda provides insights into genome size evolution in Rhodophyta.</title>
        <authorList>
            <person name="Lee J."/>
            <person name="Yang E.C."/>
            <person name="Graf L."/>
            <person name="Yang J.H."/>
            <person name="Qiu H."/>
            <person name="Zel Zion U."/>
            <person name="Chan C.X."/>
            <person name="Stephens T.G."/>
            <person name="Weber A.P.M."/>
            <person name="Boo G.H."/>
            <person name="Boo S.M."/>
            <person name="Kim K.M."/>
            <person name="Shin Y."/>
            <person name="Jung M."/>
            <person name="Lee S.J."/>
            <person name="Yim H.S."/>
            <person name="Lee J.H."/>
            <person name="Bhattacharya D."/>
            <person name="Yoon H.S."/>
        </authorList>
    </citation>
    <scope>NUCLEOTIDE SEQUENCE [LARGE SCALE GENOMIC DNA]</scope>
    <source>
        <strain evidence="8 9">SKKU-2015</strain>
        <tissue evidence="8">Whole body</tissue>
    </source>
</reference>
<dbReference type="STRING" id="448386.A0A2V3ISM3"/>
<keyword evidence="1" id="KW-0723">Serine/threonine-protein kinase</keyword>
<dbReference type="EMBL" id="NBIV01000070">
    <property type="protein sequence ID" value="PXF45104.1"/>
    <property type="molecule type" value="Genomic_DNA"/>
</dbReference>
<evidence type="ECO:0000256" key="4">
    <source>
        <dbReference type="ARBA" id="ARBA00022777"/>
    </source>
</evidence>
<comment type="caution">
    <text evidence="8">The sequence shown here is derived from an EMBL/GenBank/DDBJ whole genome shotgun (WGS) entry which is preliminary data.</text>
</comment>
<feature type="region of interest" description="Disordered" evidence="6">
    <location>
        <begin position="558"/>
        <end position="583"/>
    </location>
</feature>
<dbReference type="InterPro" id="IPR050205">
    <property type="entry name" value="CDPK_Ser/Thr_kinases"/>
</dbReference>
<feature type="compositionally biased region" description="Low complexity" evidence="6">
    <location>
        <begin position="466"/>
        <end position="480"/>
    </location>
</feature>
<gene>
    <name evidence="8" type="ORF">BWQ96_05143</name>
</gene>
<keyword evidence="9" id="KW-1185">Reference proteome</keyword>
<organism evidence="8 9">
    <name type="scientific">Gracilariopsis chorda</name>
    <dbReference type="NCBI Taxonomy" id="448386"/>
    <lineage>
        <taxon>Eukaryota</taxon>
        <taxon>Rhodophyta</taxon>
        <taxon>Florideophyceae</taxon>
        <taxon>Rhodymeniophycidae</taxon>
        <taxon>Gracilariales</taxon>
        <taxon>Gracilariaceae</taxon>
        <taxon>Gracilariopsis</taxon>
    </lineage>
</organism>
<dbReference type="GO" id="GO:0005524">
    <property type="term" value="F:ATP binding"/>
    <property type="evidence" value="ECO:0007669"/>
    <property type="project" value="UniProtKB-KW"/>
</dbReference>
<evidence type="ECO:0000313" key="8">
    <source>
        <dbReference type="EMBL" id="PXF45104.1"/>
    </source>
</evidence>
<evidence type="ECO:0000256" key="1">
    <source>
        <dbReference type="ARBA" id="ARBA00022527"/>
    </source>
</evidence>
<evidence type="ECO:0000259" key="7">
    <source>
        <dbReference type="PROSITE" id="PS50011"/>
    </source>
</evidence>
<dbReference type="Gene3D" id="1.10.510.10">
    <property type="entry name" value="Transferase(Phosphotransferase) domain 1"/>
    <property type="match status" value="1"/>
</dbReference>
<evidence type="ECO:0000256" key="5">
    <source>
        <dbReference type="ARBA" id="ARBA00022840"/>
    </source>
</evidence>
<evidence type="ECO:0000256" key="2">
    <source>
        <dbReference type="ARBA" id="ARBA00022679"/>
    </source>
</evidence>
<dbReference type="GO" id="GO:0004674">
    <property type="term" value="F:protein serine/threonine kinase activity"/>
    <property type="evidence" value="ECO:0007669"/>
    <property type="project" value="UniProtKB-KW"/>
</dbReference>
<proteinExistence type="predicted"/>
<dbReference type="SMART" id="SM00220">
    <property type="entry name" value="S_TKc"/>
    <property type="match status" value="1"/>
</dbReference>
<keyword evidence="5" id="KW-0067">ATP-binding</keyword>
<name>A0A2V3ISM3_9FLOR</name>
<evidence type="ECO:0000256" key="6">
    <source>
        <dbReference type="SAM" id="MobiDB-lite"/>
    </source>
</evidence>
<protein>
    <submittedName>
        <fullName evidence="8">Calcium-dependent protein kinase 4</fullName>
    </submittedName>
</protein>
<dbReference type="PROSITE" id="PS50011">
    <property type="entry name" value="PROTEIN_KINASE_DOM"/>
    <property type="match status" value="1"/>
</dbReference>
<evidence type="ECO:0000313" key="9">
    <source>
        <dbReference type="Proteomes" id="UP000247409"/>
    </source>
</evidence>
<keyword evidence="4 8" id="KW-0418">Kinase</keyword>
<feature type="compositionally biased region" description="Basic and acidic residues" evidence="6">
    <location>
        <begin position="448"/>
        <end position="459"/>
    </location>
</feature>
<feature type="compositionally biased region" description="Basic and acidic residues" evidence="6">
    <location>
        <begin position="25"/>
        <end position="44"/>
    </location>
</feature>
<feature type="domain" description="Protein kinase" evidence="7">
    <location>
        <begin position="143"/>
        <end position="408"/>
    </location>
</feature>
<dbReference type="AlphaFoldDB" id="A0A2V3ISM3"/>
<keyword evidence="3" id="KW-0547">Nucleotide-binding</keyword>
<keyword evidence="2" id="KW-0808">Transferase</keyword>
<dbReference type="Pfam" id="PF00069">
    <property type="entry name" value="Pkinase"/>
    <property type="match status" value="1"/>
</dbReference>
<evidence type="ECO:0000256" key="3">
    <source>
        <dbReference type="ARBA" id="ARBA00022741"/>
    </source>
</evidence>
<dbReference type="PANTHER" id="PTHR24349">
    <property type="entry name" value="SERINE/THREONINE-PROTEIN KINASE"/>
    <property type="match status" value="1"/>
</dbReference>